<dbReference type="PANTHER" id="PTHR43179:SF12">
    <property type="entry name" value="GALACTOFURANOSYLTRANSFERASE GLFT2"/>
    <property type="match status" value="1"/>
</dbReference>
<evidence type="ECO:0000256" key="1">
    <source>
        <dbReference type="ARBA" id="ARBA00004776"/>
    </source>
</evidence>
<keyword evidence="4" id="KW-0808">Transferase</keyword>
<evidence type="ECO:0000313" key="6">
    <source>
        <dbReference type="EMBL" id="MFC4753743.1"/>
    </source>
</evidence>
<accession>A0ABV9PPZ9</accession>
<reference evidence="7" key="1">
    <citation type="journal article" date="2019" name="Int. J. Syst. Evol. Microbiol.">
        <title>The Global Catalogue of Microorganisms (GCM) 10K type strain sequencing project: providing services to taxonomists for standard genome sequencing and annotation.</title>
        <authorList>
            <consortium name="The Broad Institute Genomics Platform"/>
            <consortium name="The Broad Institute Genome Sequencing Center for Infectious Disease"/>
            <person name="Wu L."/>
            <person name="Ma J."/>
        </authorList>
    </citation>
    <scope>NUCLEOTIDE SEQUENCE [LARGE SCALE GENOMIC DNA]</scope>
    <source>
        <strain evidence="7">JCM 11882</strain>
    </source>
</reference>
<dbReference type="Pfam" id="PF00535">
    <property type="entry name" value="Glycos_transf_2"/>
    <property type="match status" value="1"/>
</dbReference>
<dbReference type="CDD" id="cd00761">
    <property type="entry name" value="Glyco_tranf_GTA_type"/>
    <property type="match status" value="1"/>
</dbReference>
<dbReference type="Gene3D" id="3.90.550.10">
    <property type="entry name" value="Spore Coat Polysaccharide Biosynthesis Protein SpsA, Chain A"/>
    <property type="match status" value="1"/>
</dbReference>
<evidence type="ECO:0000256" key="3">
    <source>
        <dbReference type="ARBA" id="ARBA00022676"/>
    </source>
</evidence>
<evidence type="ECO:0000256" key="4">
    <source>
        <dbReference type="ARBA" id="ARBA00022679"/>
    </source>
</evidence>
<evidence type="ECO:0000313" key="7">
    <source>
        <dbReference type="Proteomes" id="UP001595836"/>
    </source>
</evidence>
<keyword evidence="7" id="KW-1185">Reference proteome</keyword>
<comment type="pathway">
    <text evidence="1">Cell wall biogenesis; cell wall polysaccharide biosynthesis.</text>
</comment>
<dbReference type="InterPro" id="IPR029044">
    <property type="entry name" value="Nucleotide-diphossugar_trans"/>
</dbReference>
<keyword evidence="3" id="KW-0328">Glycosyltransferase</keyword>
<dbReference type="NCBIfam" id="TIGR03965">
    <property type="entry name" value="mycofact_glyco"/>
    <property type="match status" value="1"/>
</dbReference>
<name>A0ABV9PPZ9_9ACTN</name>
<dbReference type="SUPFAM" id="SSF53448">
    <property type="entry name" value="Nucleotide-diphospho-sugar transferases"/>
    <property type="match status" value="1"/>
</dbReference>
<comment type="similarity">
    <text evidence="2">Belongs to the glycosyltransferase 2 family.</text>
</comment>
<evidence type="ECO:0000259" key="5">
    <source>
        <dbReference type="Pfam" id="PF00535"/>
    </source>
</evidence>
<dbReference type="Proteomes" id="UP001595836">
    <property type="component" value="Unassembled WGS sequence"/>
</dbReference>
<dbReference type="PANTHER" id="PTHR43179">
    <property type="entry name" value="RHAMNOSYLTRANSFERASE WBBL"/>
    <property type="match status" value="1"/>
</dbReference>
<evidence type="ECO:0000256" key="2">
    <source>
        <dbReference type="ARBA" id="ARBA00006739"/>
    </source>
</evidence>
<dbReference type="EMBL" id="JBHSHP010000008">
    <property type="protein sequence ID" value="MFC4753743.1"/>
    <property type="molecule type" value="Genomic_DNA"/>
</dbReference>
<dbReference type="RefSeq" id="WP_344988258.1">
    <property type="nucleotide sequence ID" value="NZ_BAABCD010000005.1"/>
</dbReference>
<dbReference type="InterPro" id="IPR001173">
    <property type="entry name" value="Glyco_trans_2-like"/>
</dbReference>
<protein>
    <submittedName>
        <fullName evidence="6">Mycofactocin biosynthesis glycosyltransferase MftF</fullName>
    </submittedName>
</protein>
<organism evidence="6 7">
    <name type="scientific">Dietzia aurantiaca</name>
    <dbReference type="NCBI Taxonomy" id="983873"/>
    <lineage>
        <taxon>Bacteria</taxon>
        <taxon>Bacillati</taxon>
        <taxon>Actinomycetota</taxon>
        <taxon>Actinomycetes</taxon>
        <taxon>Mycobacteriales</taxon>
        <taxon>Dietziaceae</taxon>
        <taxon>Dietzia</taxon>
    </lineage>
</organism>
<dbReference type="InterPro" id="IPR023981">
    <property type="entry name" value="MftF"/>
</dbReference>
<comment type="caution">
    <text evidence="6">The sequence shown here is derived from an EMBL/GenBank/DDBJ whole genome shotgun (WGS) entry which is preliminary data.</text>
</comment>
<gene>
    <name evidence="6" type="primary">mftF</name>
    <name evidence="6" type="ORF">ACFO7U_02975</name>
</gene>
<sequence>MTRPAGSASPAYSGPAPVRLDRRTSVLRRGQAVRILGGDPVTLVTPSPTAAALLDRRGVVDTGTPAGAALARALTDRGMAHPLVDGSAVNGSAQPGVAQRDAAHIGRTGTARALGDVAVVAPVRDDATGVAGLARALGPELARGMRLVVVDDGSALPLTAPACTPGPAPVVLRHDRSRGPAAARNAGTAAAVEAGARVVVYLDADVLPRPGWLDLLIAHLDDPLVAAVAPRIVAAEPGRFWVRGYETARSALDMGTDPARVRPRTRVPYVPSAALAVRPDRLPPPEGGGQGPFDERLRVAEDVDLCWRTDAAGGRVRYEPAAHVAHRHRTTLAPLLARRAYYGRGAALLEDRHGSAVAPAVASSWSLTLALGVWSATPAGLVLAAGAAGRAWWRTRALTGDGRASARLIARGSAASVRQLPEALLRPYWPVTAAVLLATAPSGSRAAQGLRRRLLAAAVVDGLWHWWSAREPGSLPVDEPLGHVVLRRLDDIAYGVGVWRSAWDARSLGALRPEFTR</sequence>
<feature type="domain" description="Glycosyltransferase 2-like" evidence="5">
    <location>
        <begin position="146"/>
        <end position="247"/>
    </location>
</feature>
<proteinExistence type="inferred from homology"/>